<evidence type="ECO:0000256" key="2">
    <source>
        <dbReference type="SAM" id="Phobius"/>
    </source>
</evidence>
<dbReference type="PANTHER" id="PTHR21113">
    <property type="entry name" value="AGAP001705-PA"/>
    <property type="match status" value="1"/>
</dbReference>
<keyword evidence="2" id="KW-0812">Transmembrane</keyword>
<comment type="caution">
    <text evidence="3">The sequence shown here is derived from an EMBL/GenBank/DDBJ whole genome shotgun (WGS) entry which is preliminary data.</text>
</comment>
<dbReference type="PANTHER" id="PTHR21113:SF4">
    <property type="entry name" value="CHITIN-BINDING TYPE-4 DOMAIN-CONTAINING PROTEIN"/>
    <property type="match status" value="1"/>
</dbReference>
<sequence>MKFISSLTNFYLANAAGQASNACVNALSPSSSEEPGQSGGSKPSIPDSGPRPTRQPVPSTSEVGLIVNSDTFVNLERGLEGSKDDIDNKLFLYQTPAFQWIPSSVYKYADFIESLYIMATQGVAGKKFYIGEEGNDGHIYGLVNIAAFFAQSMKETIQYDACDENSWDLVNGKYPLSNACGQLGQSYQDYHCSEEEAHMECEVDPQMSLTAVTHAKWYGAPAPLYCGPKTSDQPFTGFWDYNYECNKGWANPPETCSVYEGQKAGRFDHSSAYASTGGRTDVEGCCWCNFGKLNYYLGKRAADEGRESRYPSVDFCKDPEVICASAEYKELKWVAGSELDSSRTSVQAYNEGGWDYTTELINFVNGGMSGNGFIDGVSGIVNRGCHNPPCGTGALDGGVERAENFKKVLDVLFDGSRPQISGPSSGPGSSSVDNTSSSGGSTADVWYPNYDAQFAAGKCVNDSPVPGGRPTYTTGSFAYAGQASNACVNALSPSSSEDPGQSGSLLQSQTIEGDIDGGRTYADIFVSSYSSESRLRTNLNVFSCDDSAEIPMDSKIIDVLFDYEYEVAFREDQASHLIPSFKHGIIHDLAKRLDCHALASRRFLRQAQSGLLGFLSADGSDVIDGEKSKKAFPLLNHPCPLPHVLTICLFVQVCVPNQPRMMGIKTISDNVTYVGEHNFAESQVSPYTQDKIENSRNEEPKKESKPLVAVLCSLLGVAAVFIALVPIKRGKMHEQARTVPIAPEISQDSLDAPYLDTQNNDCQNGDLAITSSDDSVSEESVGSQNGFEQDIDVDTAQLVNDNGDDDILLKHTFSTDEGSSRADNNADQDCCPIWEHEDTMPTLRDRKPMEPP</sequence>
<feature type="region of interest" description="Disordered" evidence="1">
    <location>
        <begin position="416"/>
        <end position="440"/>
    </location>
</feature>
<feature type="compositionally biased region" description="Polar residues" evidence="1">
    <location>
        <begin position="815"/>
        <end position="827"/>
    </location>
</feature>
<accession>K0R7P4</accession>
<dbReference type="EMBL" id="AGNL01049365">
    <property type="protein sequence ID" value="EJK44681.1"/>
    <property type="molecule type" value="Genomic_DNA"/>
</dbReference>
<protein>
    <submittedName>
        <fullName evidence="3">Uncharacterized protein</fullName>
    </submittedName>
</protein>
<evidence type="ECO:0000256" key="1">
    <source>
        <dbReference type="SAM" id="MobiDB-lite"/>
    </source>
</evidence>
<feature type="compositionally biased region" description="Basic and acidic residues" evidence="1">
    <location>
        <begin position="834"/>
        <end position="852"/>
    </location>
</feature>
<gene>
    <name evidence="3" type="ORF">THAOC_36762</name>
</gene>
<organism evidence="3 4">
    <name type="scientific">Thalassiosira oceanica</name>
    <name type="common">Marine diatom</name>
    <dbReference type="NCBI Taxonomy" id="159749"/>
    <lineage>
        <taxon>Eukaryota</taxon>
        <taxon>Sar</taxon>
        <taxon>Stramenopiles</taxon>
        <taxon>Ochrophyta</taxon>
        <taxon>Bacillariophyta</taxon>
        <taxon>Coscinodiscophyceae</taxon>
        <taxon>Thalassiosirophycidae</taxon>
        <taxon>Thalassiosirales</taxon>
        <taxon>Thalassiosiraceae</taxon>
        <taxon>Thalassiosira</taxon>
    </lineage>
</organism>
<dbReference type="Proteomes" id="UP000266841">
    <property type="component" value="Unassembled WGS sequence"/>
</dbReference>
<name>K0R7P4_THAOC</name>
<feature type="compositionally biased region" description="Low complexity" evidence="1">
    <location>
        <begin position="28"/>
        <end position="44"/>
    </location>
</feature>
<dbReference type="AlphaFoldDB" id="K0R7P4"/>
<dbReference type="OrthoDB" id="6020543at2759"/>
<evidence type="ECO:0000313" key="4">
    <source>
        <dbReference type="Proteomes" id="UP000266841"/>
    </source>
</evidence>
<keyword evidence="2" id="KW-1133">Transmembrane helix</keyword>
<keyword evidence="2" id="KW-0472">Membrane</keyword>
<feature type="region of interest" description="Disordered" evidence="1">
    <location>
        <begin position="814"/>
        <end position="852"/>
    </location>
</feature>
<feature type="transmembrane region" description="Helical" evidence="2">
    <location>
        <begin position="707"/>
        <end position="727"/>
    </location>
</feature>
<proteinExistence type="predicted"/>
<evidence type="ECO:0000313" key="3">
    <source>
        <dbReference type="EMBL" id="EJK44681.1"/>
    </source>
</evidence>
<feature type="region of interest" description="Disordered" evidence="1">
    <location>
        <begin position="25"/>
        <end position="60"/>
    </location>
</feature>
<keyword evidence="4" id="KW-1185">Reference proteome</keyword>
<reference evidence="3 4" key="1">
    <citation type="journal article" date="2012" name="Genome Biol.">
        <title>Genome and low-iron response of an oceanic diatom adapted to chronic iron limitation.</title>
        <authorList>
            <person name="Lommer M."/>
            <person name="Specht M."/>
            <person name="Roy A.S."/>
            <person name="Kraemer L."/>
            <person name="Andreson R."/>
            <person name="Gutowska M.A."/>
            <person name="Wolf J."/>
            <person name="Bergner S.V."/>
            <person name="Schilhabel M.B."/>
            <person name="Klostermeier U.C."/>
            <person name="Beiko R.G."/>
            <person name="Rosenstiel P."/>
            <person name="Hippler M."/>
            <person name="Laroche J."/>
        </authorList>
    </citation>
    <scope>NUCLEOTIDE SEQUENCE [LARGE SCALE GENOMIC DNA]</scope>
    <source>
        <strain evidence="3 4">CCMP1005</strain>
    </source>
</reference>